<evidence type="ECO:0000313" key="1">
    <source>
        <dbReference type="EMBL" id="CAF3005048.1"/>
    </source>
</evidence>
<keyword evidence="2" id="KW-1185">Reference proteome</keyword>
<protein>
    <submittedName>
        <fullName evidence="1">GPR22</fullName>
    </submittedName>
</protein>
<accession>A0A7R8HD86</accession>
<proteinExistence type="predicted"/>
<name>A0A7R8HD86_LEPSM</name>
<dbReference type="AlphaFoldDB" id="A0A7R8HD86"/>
<gene>
    <name evidence="1" type="ORF">LSAA_12925</name>
</gene>
<sequence length="135" mass="14973">MGDDCEIDDAVFGLSPDLVFEGKIFFLERTLVEFVEESVSGSLKIYFWDLPFLHLVSGVRLCWSPATLLTVDSPSLGPCSTSEVGDFCPSVLLVTLRICSSTHYTFLPRWSSTVFLKSICVTQNSFVGFSALERT</sequence>
<organism evidence="1 2">
    <name type="scientific">Lepeophtheirus salmonis</name>
    <name type="common">Salmon louse</name>
    <name type="synonym">Caligus salmonis</name>
    <dbReference type="NCBI Taxonomy" id="72036"/>
    <lineage>
        <taxon>Eukaryota</taxon>
        <taxon>Metazoa</taxon>
        <taxon>Ecdysozoa</taxon>
        <taxon>Arthropoda</taxon>
        <taxon>Crustacea</taxon>
        <taxon>Multicrustacea</taxon>
        <taxon>Hexanauplia</taxon>
        <taxon>Copepoda</taxon>
        <taxon>Siphonostomatoida</taxon>
        <taxon>Caligidae</taxon>
        <taxon>Lepeophtheirus</taxon>
    </lineage>
</organism>
<evidence type="ECO:0000313" key="2">
    <source>
        <dbReference type="Proteomes" id="UP000675881"/>
    </source>
</evidence>
<reference evidence="1" key="1">
    <citation type="submission" date="2021-02" db="EMBL/GenBank/DDBJ databases">
        <authorList>
            <person name="Bekaert M."/>
        </authorList>
    </citation>
    <scope>NUCLEOTIDE SEQUENCE</scope>
    <source>
        <strain evidence="1">IoA-00</strain>
    </source>
</reference>
<dbReference type="Proteomes" id="UP000675881">
    <property type="component" value="Chromosome 7"/>
</dbReference>
<dbReference type="EMBL" id="HG994586">
    <property type="protein sequence ID" value="CAF3005048.1"/>
    <property type="molecule type" value="Genomic_DNA"/>
</dbReference>